<proteinExistence type="inferred from homology"/>
<comment type="caution">
    <text evidence="4">Lacks conserved residue(s) required for the propagation of feature annotation.</text>
</comment>
<feature type="transmembrane region" description="Helical" evidence="4">
    <location>
        <begin position="259"/>
        <end position="277"/>
    </location>
</feature>
<dbReference type="InterPro" id="IPR036400">
    <property type="entry name" value="Cyt_B5-like_heme/steroid_sf"/>
</dbReference>
<keyword evidence="2 4" id="KW-0479">Metal-binding</keyword>
<dbReference type="Pfam" id="PF00487">
    <property type="entry name" value="FA_desaturase"/>
    <property type="match status" value="1"/>
</dbReference>
<feature type="transmembrane region" description="Helical" evidence="4">
    <location>
        <begin position="176"/>
        <end position="197"/>
    </location>
</feature>
<dbReference type="Proteomes" id="UP001153292">
    <property type="component" value="Chromosome 8"/>
</dbReference>
<comment type="similarity">
    <text evidence="4">Belongs to the cytochrome b5 family.</text>
</comment>
<evidence type="ECO:0000256" key="4">
    <source>
        <dbReference type="RuleBase" id="RU362121"/>
    </source>
</evidence>
<keyword evidence="4" id="KW-0472">Membrane</keyword>
<dbReference type="SUPFAM" id="SSF55856">
    <property type="entry name" value="Cytochrome b5-like heme/steroid binding domain"/>
    <property type="match status" value="1"/>
</dbReference>
<evidence type="ECO:0000256" key="2">
    <source>
        <dbReference type="ARBA" id="ARBA00022723"/>
    </source>
</evidence>
<gene>
    <name evidence="6" type="ORF">CHILSU_LOCUS10704</name>
</gene>
<dbReference type="Gene3D" id="3.10.120.10">
    <property type="entry name" value="Cytochrome b5-like heme/steroid binding domain"/>
    <property type="match status" value="1"/>
</dbReference>
<evidence type="ECO:0000256" key="3">
    <source>
        <dbReference type="ARBA" id="ARBA00023004"/>
    </source>
</evidence>
<keyword evidence="4" id="KW-1133">Transmembrane helix</keyword>
<keyword evidence="4" id="KW-0812">Transmembrane</keyword>
<dbReference type="Pfam" id="PF00173">
    <property type="entry name" value="Cyt-b5"/>
    <property type="match status" value="1"/>
</dbReference>
<evidence type="ECO:0000259" key="5">
    <source>
        <dbReference type="PROSITE" id="PS50255"/>
    </source>
</evidence>
<accession>A0ABN8L870</accession>
<evidence type="ECO:0000256" key="1">
    <source>
        <dbReference type="ARBA" id="ARBA00022617"/>
    </source>
</evidence>
<dbReference type="SMART" id="SM01117">
    <property type="entry name" value="Cyt-b5"/>
    <property type="match status" value="1"/>
</dbReference>
<reference evidence="6" key="1">
    <citation type="submission" date="2021-12" db="EMBL/GenBank/DDBJ databases">
        <authorList>
            <person name="King R."/>
        </authorList>
    </citation>
    <scope>NUCLEOTIDE SEQUENCE</scope>
</reference>
<sequence length="452" mass="53080">MAPKNLDYLELASQRAREKKTHVSFPQLKYPSLRDEGLKDPVQWLIGKAMDDGAEGLWRIHDSLYNFDTFIDSHPGGSEWLQLTKGTDITEAFEAHHVKLIAEKMLEKYFVKNVTTPRNSPYTFKEDGFYRTLKRAVREELKKVPKNIPQHANRIIDGLFVTCLITAALTCWAKNYWIVMISYLISSLTLAWCTVASHNYIHKKSNWRMYLFNLSLWSYSDFRISHVLSHHLYTNTLMDLEISAFEPIVQWNPRPDKSFITYFSPLFQCIFFPLNFIMHFVQRLGLNFVHEDFFRKHYRWHDAIGLLLPIWMWIVSGCTFSEAIVNWLWINCTGSFIFAMIGTNAAHHHPKIFKDGDEVRTITPDWGMQQLEAVMDRNDINGSLFKVLCFFGDHSLHHLFPTLDHAVLPYLYPVFLEHCEKYKANFRLTSQFDLFIGQLKMTIDKNFKLLED</sequence>
<dbReference type="InterPro" id="IPR053100">
    <property type="entry name" value="Cytochrome_b5-related"/>
</dbReference>
<evidence type="ECO:0000313" key="7">
    <source>
        <dbReference type="Proteomes" id="UP001153292"/>
    </source>
</evidence>
<dbReference type="PANTHER" id="PTHR16740:SF1">
    <property type="entry name" value="CYTOCHROME B5-RELATED PROTEIN-RELATED"/>
    <property type="match status" value="1"/>
</dbReference>
<protein>
    <recommendedName>
        <fullName evidence="5">Cytochrome b5 heme-binding domain-containing protein</fullName>
    </recommendedName>
</protein>
<dbReference type="InterPro" id="IPR005804">
    <property type="entry name" value="FA_desaturase_dom"/>
</dbReference>
<keyword evidence="7" id="KW-1185">Reference proteome</keyword>
<dbReference type="EMBL" id="OU963901">
    <property type="protein sequence ID" value="CAH2991644.1"/>
    <property type="molecule type" value="Genomic_DNA"/>
</dbReference>
<dbReference type="InterPro" id="IPR001199">
    <property type="entry name" value="Cyt_B5-like_heme/steroid-bd"/>
</dbReference>
<name>A0ABN8L870_CHISP</name>
<organism evidence="6 7">
    <name type="scientific">Chilo suppressalis</name>
    <name type="common">Asiatic rice borer moth</name>
    <dbReference type="NCBI Taxonomy" id="168631"/>
    <lineage>
        <taxon>Eukaryota</taxon>
        <taxon>Metazoa</taxon>
        <taxon>Ecdysozoa</taxon>
        <taxon>Arthropoda</taxon>
        <taxon>Hexapoda</taxon>
        <taxon>Insecta</taxon>
        <taxon>Pterygota</taxon>
        <taxon>Neoptera</taxon>
        <taxon>Endopterygota</taxon>
        <taxon>Lepidoptera</taxon>
        <taxon>Glossata</taxon>
        <taxon>Ditrysia</taxon>
        <taxon>Pyraloidea</taxon>
        <taxon>Crambidae</taxon>
        <taxon>Crambinae</taxon>
        <taxon>Chilo</taxon>
    </lineage>
</organism>
<keyword evidence="1 4" id="KW-0349">Heme</keyword>
<dbReference type="InterPro" id="IPR018506">
    <property type="entry name" value="Cyt_B5_heme-BS"/>
</dbReference>
<dbReference type="PROSITE" id="PS50255">
    <property type="entry name" value="CYTOCHROME_B5_2"/>
    <property type="match status" value="1"/>
</dbReference>
<feature type="transmembrane region" description="Helical" evidence="4">
    <location>
        <begin position="152"/>
        <end position="170"/>
    </location>
</feature>
<dbReference type="PROSITE" id="PS00191">
    <property type="entry name" value="CYTOCHROME_B5_1"/>
    <property type="match status" value="1"/>
</dbReference>
<keyword evidence="3 4" id="KW-0408">Iron</keyword>
<dbReference type="PANTHER" id="PTHR16740">
    <property type="entry name" value="CYTOCHROME B5-RELATED PROTEIN-RELATED"/>
    <property type="match status" value="1"/>
</dbReference>
<evidence type="ECO:0000313" key="6">
    <source>
        <dbReference type="EMBL" id="CAH2991644.1"/>
    </source>
</evidence>
<feature type="domain" description="Cytochrome b5 heme-binding" evidence="5">
    <location>
        <begin position="52"/>
        <end position="115"/>
    </location>
</feature>